<dbReference type="Pfam" id="PF11604">
    <property type="entry name" value="CusF_Ec"/>
    <property type="match status" value="1"/>
</dbReference>
<evidence type="ECO:0008006" key="4">
    <source>
        <dbReference type="Google" id="ProtNLM"/>
    </source>
</evidence>
<keyword evidence="1" id="KW-0732">Signal</keyword>
<name>A0A3A3GMH1_9BURK</name>
<dbReference type="InterPro" id="IPR021647">
    <property type="entry name" value="CusF_Ec"/>
</dbReference>
<sequence>MKRTVTLSLVLALSSSSLVFAQSGDMKGMDMKGMDMQKCQDMMKGSDMKGMDMQKCHDMMNGMGNKQQSKSDKAMTHTATAVVKDIDAANGKVTLAHGPVKSLNWPAMTMGFAVKDKALLDKLAVGKKVKVEFAKEGTDYIVTSVK</sequence>
<proteinExistence type="predicted"/>
<evidence type="ECO:0000313" key="2">
    <source>
        <dbReference type="EMBL" id="RJG03496.1"/>
    </source>
</evidence>
<comment type="caution">
    <text evidence="2">The sequence shown here is derived from an EMBL/GenBank/DDBJ whole genome shotgun (WGS) entry which is preliminary data.</text>
</comment>
<organism evidence="2 3">
    <name type="scientific">Noviherbaspirillum sedimenti</name>
    <dbReference type="NCBI Taxonomy" id="2320865"/>
    <lineage>
        <taxon>Bacteria</taxon>
        <taxon>Pseudomonadati</taxon>
        <taxon>Pseudomonadota</taxon>
        <taxon>Betaproteobacteria</taxon>
        <taxon>Burkholderiales</taxon>
        <taxon>Oxalobacteraceae</taxon>
        <taxon>Noviherbaspirillum</taxon>
    </lineage>
</organism>
<dbReference type="Gene3D" id="2.40.50.320">
    <property type="entry name" value="Copper binding periplasmic protein CusF"/>
    <property type="match status" value="1"/>
</dbReference>
<evidence type="ECO:0000313" key="3">
    <source>
        <dbReference type="Proteomes" id="UP000266327"/>
    </source>
</evidence>
<protein>
    <recommendedName>
        <fullName evidence="4">Copper-binding protein</fullName>
    </recommendedName>
</protein>
<dbReference type="InterPro" id="IPR042230">
    <property type="entry name" value="CusF_sf"/>
</dbReference>
<gene>
    <name evidence="2" type="ORF">D3878_19420</name>
</gene>
<dbReference type="OrthoDB" id="9180744at2"/>
<reference evidence="3" key="1">
    <citation type="submission" date="2018-09" db="EMBL/GenBank/DDBJ databases">
        <authorList>
            <person name="Zhu H."/>
        </authorList>
    </citation>
    <scope>NUCLEOTIDE SEQUENCE [LARGE SCALE GENOMIC DNA]</scope>
    <source>
        <strain evidence="3">K1S02-23</strain>
    </source>
</reference>
<feature type="signal peptide" evidence="1">
    <location>
        <begin position="1"/>
        <end position="21"/>
    </location>
</feature>
<keyword evidence="3" id="KW-1185">Reference proteome</keyword>
<dbReference type="RefSeq" id="WP_119786989.1">
    <property type="nucleotide sequence ID" value="NZ_QYUQ01000002.1"/>
</dbReference>
<feature type="chain" id="PRO_5017435392" description="Copper-binding protein" evidence="1">
    <location>
        <begin position="22"/>
        <end position="146"/>
    </location>
</feature>
<dbReference type="Proteomes" id="UP000266327">
    <property type="component" value="Unassembled WGS sequence"/>
</dbReference>
<dbReference type="AlphaFoldDB" id="A0A3A3GMH1"/>
<accession>A0A3A3GMH1</accession>
<evidence type="ECO:0000256" key="1">
    <source>
        <dbReference type="SAM" id="SignalP"/>
    </source>
</evidence>
<dbReference type="EMBL" id="QYUQ01000002">
    <property type="protein sequence ID" value="RJG03496.1"/>
    <property type="molecule type" value="Genomic_DNA"/>
</dbReference>